<reference evidence="2" key="1">
    <citation type="submission" date="2020-10" db="EMBL/GenBank/DDBJ databases">
        <title>Taxonomic study of unclassified bacteria belonging to the class Ktedonobacteria.</title>
        <authorList>
            <person name="Yabe S."/>
            <person name="Wang C.M."/>
            <person name="Zheng Y."/>
            <person name="Sakai Y."/>
            <person name="Cavaletti L."/>
            <person name="Monciardini P."/>
            <person name="Donadio S."/>
        </authorList>
    </citation>
    <scope>NUCLEOTIDE SEQUENCE</scope>
    <source>
        <strain evidence="2">SOSP1-1</strain>
    </source>
</reference>
<name>A0A8J3IFD7_9CHLR</name>
<comment type="caution">
    <text evidence="2">The sequence shown here is derived from an EMBL/GenBank/DDBJ whole genome shotgun (WGS) entry which is preliminary data.</text>
</comment>
<dbReference type="SUPFAM" id="SSF109854">
    <property type="entry name" value="DinB/YfiT-like putative metalloenzymes"/>
    <property type="match status" value="1"/>
</dbReference>
<dbReference type="EMBL" id="BNJF01000011">
    <property type="protein sequence ID" value="GHO51333.1"/>
    <property type="molecule type" value="Genomic_DNA"/>
</dbReference>
<feature type="domain" description="DinB-like" evidence="1">
    <location>
        <begin position="17"/>
        <end position="98"/>
    </location>
</feature>
<organism evidence="2 3">
    <name type="scientific">Ktedonospora formicarum</name>
    <dbReference type="NCBI Taxonomy" id="2778364"/>
    <lineage>
        <taxon>Bacteria</taxon>
        <taxon>Bacillati</taxon>
        <taxon>Chloroflexota</taxon>
        <taxon>Ktedonobacteria</taxon>
        <taxon>Ktedonobacterales</taxon>
        <taxon>Ktedonobacteraceae</taxon>
        <taxon>Ktedonospora</taxon>
    </lineage>
</organism>
<evidence type="ECO:0000313" key="3">
    <source>
        <dbReference type="Proteomes" id="UP000612362"/>
    </source>
</evidence>
<dbReference type="Gene3D" id="1.20.120.450">
    <property type="entry name" value="dinb family like domain"/>
    <property type="match status" value="1"/>
</dbReference>
<keyword evidence="3" id="KW-1185">Reference proteome</keyword>
<protein>
    <recommendedName>
        <fullName evidence="1">DinB-like domain-containing protein</fullName>
    </recommendedName>
</protein>
<evidence type="ECO:0000259" key="1">
    <source>
        <dbReference type="Pfam" id="PF12867"/>
    </source>
</evidence>
<dbReference type="RefSeq" id="WP_220200252.1">
    <property type="nucleotide sequence ID" value="NZ_BNJF01000011.1"/>
</dbReference>
<accession>A0A8J3IFD7</accession>
<proteinExistence type="predicted"/>
<dbReference type="InterPro" id="IPR034660">
    <property type="entry name" value="DinB/YfiT-like"/>
</dbReference>
<dbReference type="Proteomes" id="UP000612362">
    <property type="component" value="Unassembled WGS sequence"/>
</dbReference>
<dbReference type="Pfam" id="PF12867">
    <property type="entry name" value="DinB_2"/>
    <property type="match status" value="1"/>
</dbReference>
<dbReference type="AlphaFoldDB" id="A0A8J3IFD7"/>
<sequence>MSLETTWMSHYIIDTLDQIMACLEGFDEHQLNWRPPVEGGNSLHGLALHVLANTEGDIFGHLRGHSVQRDRKQELATVAPSATSLLQRWQESRKELEDVDAIGQQISE</sequence>
<evidence type="ECO:0000313" key="2">
    <source>
        <dbReference type="EMBL" id="GHO51333.1"/>
    </source>
</evidence>
<gene>
    <name evidence="2" type="ORF">KSX_94960</name>
</gene>
<dbReference type="InterPro" id="IPR024775">
    <property type="entry name" value="DinB-like"/>
</dbReference>